<dbReference type="Gene3D" id="3.30.710.10">
    <property type="entry name" value="Potassium Channel Kv1.1, Chain A"/>
    <property type="match status" value="1"/>
</dbReference>
<dbReference type="SUPFAM" id="SSF54695">
    <property type="entry name" value="POZ domain"/>
    <property type="match status" value="1"/>
</dbReference>
<dbReference type="RefSeq" id="XP_038052316.1">
    <property type="nucleotide sequence ID" value="XM_038196388.1"/>
</dbReference>
<accession>A0A913ZMN3</accession>
<dbReference type="GO" id="GO:0051260">
    <property type="term" value="P:protein homooligomerization"/>
    <property type="evidence" value="ECO:0007669"/>
    <property type="project" value="InterPro"/>
</dbReference>
<evidence type="ECO:0000313" key="3">
    <source>
        <dbReference type="Proteomes" id="UP000887568"/>
    </source>
</evidence>
<keyword evidence="3" id="KW-1185">Reference proteome</keyword>
<name>A0A913ZMN3_PATMI</name>
<sequence length="235" mass="27213">MDDLVNLCVGAGDDDNNCRYTTRRSTLTRYPDSMLAAMFTSELDPSVIDDNGAYVMDRDGPIFRHVLNFLRQGKLILPEDFKKWELLASEADYYQIEALVEAVKAEKYRRVLPEEEVKKFEFIELTACVNVKYTYTGTIPLKDLFPLKYFFEAHSCGWFNNGVCTYTLNLPCPRHDFECNVHQDFESCKVDILGRGYRLKARSYTLNHAGVQKLKWTFDRPVIDMSELLSVLENL</sequence>
<dbReference type="AlphaFoldDB" id="A0A913ZMN3"/>
<organism evidence="2 3">
    <name type="scientific">Patiria miniata</name>
    <name type="common">Bat star</name>
    <name type="synonym">Asterina miniata</name>
    <dbReference type="NCBI Taxonomy" id="46514"/>
    <lineage>
        <taxon>Eukaryota</taxon>
        <taxon>Metazoa</taxon>
        <taxon>Echinodermata</taxon>
        <taxon>Eleutherozoa</taxon>
        <taxon>Asterozoa</taxon>
        <taxon>Asteroidea</taxon>
        <taxon>Valvatacea</taxon>
        <taxon>Valvatida</taxon>
        <taxon>Asterinidae</taxon>
        <taxon>Patiria</taxon>
    </lineage>
</organism>
<dbReference type="PANTHER" id="PTHR14499:SF144">
    <property type="entry name" value="POTASSIUM CHANNEL TETRAMERISATION-TYPE BTB DOMAIN-CONTAINING PROTEIN"/>
    <property type="match status" value="1"/>
</dbReference>
<dbReference type="InterPro" id="IPR011333">
    <property type="entry name" value="SKP1/BTB/POZ_sf"/>
</dbReference>
<dbReference type="EnsemblMetazoa" id="XM_038196388.1">
    <property type="protein sequence ID" value="XP_038052316.1"/>
    <property type="gene ID" value="LOC119725023"/>
</dbReference>
<dbReference type="InterPro" id="IPR000210">
    <property type="entry name" value="BTB/POZ_dom"/>
</dbReference>
<dbReference type="GeneID" id="119725023"/>
<feature type="domain" description="BTB" evidence="1">
    <location>
        <begin position="2"/>
        <end position="111"/>
    </location>
</feature>
<dbReference type="Proteomes" id="UP000887568">
    <property type="component" value="Unplaced"/>
</dbReference>
<evidence type="ECO:0000313" key="2">
    <source>
        <dbReference type="EnsemblMetazoa" id="XP_038052316.1"/>
    </source>
</evidence>
<dbReference type="PANTHER" id="PTHR14499">
    <property type="entry name" value="POTASSIUM CHANNEL TETRAMERIZATION DOMAIN-CONTAINING"/>
    <property type="match status" value="1"/>
</dbReference>
<reference evidence="2" key="1">
    <citation type="submission" date="2022-11" db="UniProtKB">
        <authorList>
            <consortium name="EnsemblMetazoa"/>
        </authorList>
    </citation>
    <scope>IDENTIFICATION</scope>
</reference>
<protein>
    <recommendedName>
        <fullName evidence="1">BTB domain-containing protein</fullName>
    </recommendedName>
</protein>
<proteinExistence type="predicted"/>
<dbReference type="InterPro" id="IPR003131">
    <property type="entry name" value="T1-type_BTB"/>
</dbReference>
<dbReference type="SMART" id="SM00225">
    <property type="entry name" value="BTB"/>
    <property type="match status" value="1"/>
</dbReference>
<evidence type="ECO:0000259" key="1">
    <source>
        <dbReference type="SMART" id="SM00225"/>
    </source>
</evidence>
<dbReference type="OrthoDB" id="2414723at2759"/>
<dbReference type="Pfam" id="PF02214">
    <property type="entry name" value="BTB_2"/>
    <property type="match status" value="1"/>
</dbReference>